<dbReference type="SUPFAM" id="SSF48208">
    <property type="entry name" value="Six-hairpin glycosidases"/>
    <property type="match status" value="1"/>
</dbReference>
<keyword evidence="2" id="KW-0732">Signal</keyword>
<dbReference type="Pfam" id="PF07470">
    <property type="entry name" value="Glyco_hydro_88"/>
    <property type="match status" value="1"/>
</dbReference>
<reference evidence="3 4" key="1">
    <citation type="journal article" date="2016" name="Mol. Biol. Evol.">
        <title>Comparative Genomics of Early-Diverging Mushroom-Forming Fungi Provides Insights into the Origins of Lignocellulose Decay Capabilities.</title>
        <authorList>
            <person name="Nagy L.G."/>
            <person name="Riley R."/>
            <person name="Tritt A."/>
            <person name="Adam C."/>
            <person name="Daum C."/>
            <person name="Floudas D."/>
            <person name="Sun H."/>
            <person name="Yadav J.S."/>
            <person name="Pangilinan J."/>
            <person name="Larsson K.H."/>
            <person name="Matsuura K."/>
            <person name="Barry K."/>
            <person name="Labutti K."/>
            <person name="Kuo R."/>
            <person name="Ohm R.A."/>
            <person name="Bhattacharya S.S."/>
            <person name="Shirouzu T."/>
            <person name="Yoshinaga Y."/>
            <person name="Martin F.M."/>
            <person name="Grigoriev I.V."/>
            <person name="Hibbett D.S."/>
        </authorList>
    </citation>
    <scope>NUCLEOTIDE SEQUENCE [LARGE SCALE GENOMIC DNA]</scope>
    <source>
        <strain evidence="3 4">HHB12029</strain>
    </source>
</reference>
<evidence type="ECO:0000256" key="1">
    <source>
        <dbReference type="ARBA" id="ARBA00022801"/>
    </source>
</evidence>
<evidence type="ECO:0000313" key="4">
    <source>
        <dbReference type="Proteomes" id="UP000077266"/>
    </source>
</evidence>
<dbReference type="OrthoDB" id="4138492at2759"/>
<dbReference type="InParanoid" id="A0A165I2P0"/>
<dbReference type="PANTHER" id="PTHR41814">
    <property type="entry name" value="EXPRESSED PROTEIN"/>
    <property type="match status" value="1"/>
</dbReference>
<evidence type="ECO:0000256" key="2">
    <source>
        <dbReference type="SAM" id="SignalP"/>
    </source>
</evidence>
<name>A0A165I2P0_EXIGL</name>
<dbReference type="Proteomes" id="UP000077266">
    <property type="component" value="Unassembled WGS sequence"/>
</dbReference>
<keyword evidence="3" id="KW-0326">Glycosidase</keyword>
<protein>
    <submittedName>
        <fullName evidence="3">Six-hairpin glycosidase</fullName>
    </submittedName>
</protein>
<keyword evidence="1" id="KW-0378">Hydrolase</keyword>
<dbReference type="GO" id="GO:0005975">
    <property type="term" value="P:carbohydrate metabolic process"/>
    <property type="evidence" value="ECO:0007669"/>
    <property type="project" value="InterPro"/>
</dbReference>
<dbReference type="InterPro" id="IPR012341">
    <property type="entry name" value="6hp_glycosidase-like_sf"/>
</dbReference>
<dbReference type="PANTHER" id="PTHR41814:SF1">
    <property type="entry name" value="CELLULASE"/>
    <property type="match status" value="1"/>
</dbReference>
<feature type="chain" id="PRO_5007859022" evidence="2">
    <location>
        <begin position="33"/>
        <end position="453"/>
    </location>
</feature>
<dbReference type="EMBL" id="KV426001">
    <property type="protein sequence ID" value="KZV92808.1"/>
    <property type="molecule type" value="Genomic_DNA"/>
</dbReference>
<dbReference type="GO" id="GO:0016798">
    <property type="term" value="F:hydrolase activity, acting on glycosyl bonds"/>
    <property type="evidence" value="ECO:0007669"/>
    <property type="project" value="UniProtKB-KW"/>
</dbReference>
<dbReference type="InterPro" id="IPR008928">
    <property type="entry name" value="6-hairpin_glycosidase_sf"/>
</dbReference>
<evidence type="ECO:0000313" key="3">
    <source>
        <dbReference type="EMBL" id="KZV92808.1"/>
    </source>
</evidence>
<keyword evidence="4" id="KW-1185">Reference proteome</keyword>
<dbReference type="AlphaFoldDB" id="A0A165I2P0"/>
<gene>
    <name evidence="3" type="ORF">EXIGLDRAFT_836163</name>
</gene>
<accession>A0A165I2P0</accession>
<dbReference type="Gene3D" id="1.50.10.10">
    <property type="match status" value="1"/>
</dbReference>
<proteinExistence type="predicted"/>
<sequence length="453" mass="48302">MHVLARPCTTTTKMFAVSALALVVPFLSVASAAPAPAISVGASASASASVGHPEFSRELIEKVRAGAISAPSHSWEWGTMAEALIELDTPELSVFDAQSVPASADLALPPVALQTVDDALATKPAGKKYFYNTGAVGDQASIGVTALIASITTGNETYLDASAQQLDFLLNDAPHDGIVISHRNETFQAWADFISMAPPFIAYYGALNGDKSLLSNAYEQCKGYRTILQDEETNDTDLWRHILRGTWNDTGLWLTGNAWAAYGMLRVQQTIAKSAFADEFKSESADLLGWTNEILEAVWSRQRESGAMLNYMDKPEDDPTNFEDSAGTTLLAAAQYRLATITGSKHNIDAAARAMQRMIDLVDADGWIQGAVDPLAFDKPTADGKHSPEAQSFVLFLDTAARKYYETVGADDSEVGGGAGVSVSVDIPLTGPTTVDLGVGATATVGLPRRRVF</sequence>
<dbReference type="STRING" id="1314781.A0A165I2P0"/>
<dbReference type="InterPro" id="IPR010905">
    <property type="entry name" value="Glyco_hydro_88"/>
</dbReference>
<organism evidence="3 4">
    <name type="scientific">Exidia glandulosa HHB12029</name>
    <dbReference type="NCBI Taxonomy" id="1314781"/>
    <lineage>
        <taxon>Eukaryota</taxon>
        <taxon>Fungi</taxon>
        <taxon>Dikarya</taxon>
        <taxon>Basidiomycota</taxon>
        <taxon>Agaricomycotina</taxon>
        <taxon>Agaricomycetes</taxon>
        <taxon>Auriculariales</taxon>
        <taxon>Exidiaceae</taxon>
        <taxon>Exidia</taxon>
    </lineage>
</organism>
<feature type="signal peptide" evidence="2">
    <location>
        <begin position="1"/>
        <end position="32"/>
    </location>
</feature>